<evidence type="ECO:0000313" key="1">
    <source>
        <dbReference type="EMBL" id="KOF73482.1"/>
    </source>
</evidence>
<organism evidence="1">
    <name type="scientific">Octopus bimaculoides</name>
    <name type="common">California two-spotted octopus</name>
    <dbReference type="NCBI Taxonomy" id="37653"/>
    <lineage>
        <taxon>Eukaryota</taxon>
        <taxon>Metazoa</taxon>
        <taxon>Spiralia</taxon>
        <taxon>Lophotrochozoa</taxon>
        <taxon>Mollusca</taxon>
        <taxon>Cephalopoda</taxon>
        <taxon>Coleoidea</taxon>
        <taxon>Octopodiformes</taxon>
        <taxon>Octopoda</taxon>
        <taxon>Incirrata</taxon>
        <taxon>Octopodidae</taxon>
        <taxon>Octopus</taxon>
    </lineage>
</organism>
<protein>
    <submittedName>
        <fullName evidence="1">Uncharacterized protein</fullName>
    </submittedName>
</protein>
<name>A0A0L8G8Z5_OCTBM</name>
<proteinExistence type="predicted"/>
<gene>
    <name evidence="1" type="ORF">OCBIM_22037834mg</name>
</gene>
<reference evidence="1" key="1">
    <citation type="submission" date="2015-07" db="EMBL/GenBank/DDBJ databases">
        <title>MeaNS - Measles Nucleotide Surveillance Program.</title>
        <authorList>
            <person name="Tran T."/>
            <person name="Druce J."/>
        </authorList>
    </citation>
    <scope>NUCLEOTIDE SEQUENCE</scope>
    <source>
        <strain evidence="1">UCB-OBI-ISO-001</strain>
        <tissue evidence="1">Gonad</tissue>
    </source>
</reference>
<accession>A0A0L8G8Z5</accession>
<dbReference type="EMBL" id="KQ423139">
    <property type="protein sequence ID" value="KOF73482.1"/>
    <property type="molecule type" value="Genomic_DNA"/>
</dbReference>
<sequence>MLHFHRMRIYFRHGFYPGFKMDGLLQFAEGNCLPATTTTIELLRILISTSTTNYFFLYRCVI</sequence>
<dbReference type="AlphaFoldDB" id="A0A0L8G8Z5"/>